<evidence type="ECO:0000313" key="2">
    <source>
        <dbReference type="EMBL" id="ETN43592.1"/>
    </source>
</evidence>
<dbReference type="PANTHER" id="PTHR34598:SF3">
    <property type="entry name" value="OXIDOREDUCTASE AN1597"/>
    <property type="match status" value="1"/>
</dbReference>
<evidence type="ECO:0000256" key="1">
    <source>
        <dbReference type="ARBA" id="ARBA00023604"/>
    </source>
</evidence>
<dbReference type="PANTHER" id="PTHR34598">
    <property type="entry name" value="BLL6449 PROTEIN"/>
    <property type="match status" value="1"/>
</dbReference>
<protein>
    <submittedName>
        <fullName evidence="2">Uncharacterized protein</fullName>
    </submittedName>
</protein>
<dbReference type="RefSeq" id="XP_008715328.1">
    <property type="nucleotide sequence ID" value="XM_008717106.1"/>
</dbReference>
<dbReference type="GeneID" id="19970090"/>
<dbReference type="VEuPathDB" id="FungiDB:HMPREF1541_02751"/>
<dbReference type="HOGENOM" id="CLU_2512581_0_0_1"/>
<sequence length="85" mass="9454">MPDRVEEEVILKESAGGDWYWLEEQQPDESILFVLWDSDTSGLGSYYTPHTSAVLENDSGAGVTAPRESVEVRLVIMHEAKEEGA</sequence>
<dbReference type="InParanoid" id="W2S4H7"/>
<name>W2S4H7_CYPE1</name>
<proteinExistence type="inferred from homology"/>
<comment type="similarity">
    <text evidence="1">Belongs to the asaB hydroxylase/desaturase family.</text>
</comment>
<dbReference type="OrthoDB" id="412788at2759"/>
<dbReference type="GO" id="GO:0016491">
    <property type="term" value="F:oxidoreductase activity"/>
    <property type="evidence" value="ECO:0007669"/>
    <property type="project" value="InterPro"/>
</dbReference>
<reference evidence="2 3" key="1">
    <citation type="submission" date="2013-03" db="EMBL/GenBank/DDBJ databases">
        <title>The Genome Sequence of Phialophora europaea CBS 101466.</title>
        <authorList>
            <consortium name="The Broad Institute Genomics Platform"/>
            <person name="Cuomo C."/>
            <person name="de Hoog S."/>
            <person name="Gorbushina A."/>
            <person name="Walker B."/>
            <person name="Young S.K."/>
            <person name="Zeng Q."/>
            <person name="Gargeya S."/>
            <person name="Fitzgerald M."/>
            <person name="Haas B."/>
            <person name="Abouelleil A."/>
            <person name="Allen A.W."/>
            <person name="Alvarado L."/>
            <person name="Arachchi H.M."/>
            <person name="Berlin A.M."/>
            <person name="Chapman S.B."/>
            <person name="Gainer-Dewar J."/>
            <person name="Goldberg J."/>
            <person name="Griggs A."/>
            <person name="Gujja S."/>
            <person name="Hansen M."/>
            <person name="Howarth C."/>
            <person name="Imamovic A."/>
            <person name="Ireland A."/>
            <person name="Larimer J."/>
            <person name="McCowan C."/>
            <person name="Murphy C."/>
            <person name="Pearson M."/>
            <person name="Poon T.W."/>
            <person name="Priest M."/>
            <person name="Roberts A."/>
            <person name="Saif S."/>
            <person name="Shea T."/>
            <person name="Sisk P."/>
            <person name="Sykes S."/>
            <person name="Wortman J."/>
            <person name="Nusbaum C."/>
            <person name="Birren B."/>
        </authorList>
    </citation>
    <scope>NUCLEOTIDE SEQUENCE [LARGE SCALE GENOMIC DNA]</scope>
    <source>
        <strain evidence="2 3">CBS 101466</strain>
    </source>
</reference>
<gene>
    <name evidence="2" type="ORF">HMPREF1541_02751</name>
</gene>
<dbReference type="InterPro" id="IPR044053">
    <property type="entry name" value="AsaB-like"/>
</dbReference>
<dbReference type="EMBL" id="KB822718">
    <property type="protein sequence ID" value="ETN43592.1"/>
    <property type="molecule type" value="Genomic_DNA"/>
</dbReference>
<dbReference type="Proteomes" id="UP000030752">
    <property type="component" value="Unassembled WGS sequence"/>
</dbReference>
<dbReference type="AlphaFoldDB" id="W2S4H7"/>
<organism evidence="2 3">
    <name type="scientific">Cyphellophora europaea (strain CBS 101466)</name>
    <name type="common">Phialophora europaea</name>
    <dbReference type="NCBI Taxonomy" id="1220924"/>
    <lineage>
        <taxon>Eukaryota</taxon>
        <taxon>Fungi</taxon>
        <taxon>Dikarya</taxon>
        <taxon>Ascomycota</taxon>
        <taxon>Pezizomycotina</taxon>
        <taxon>Eurotiomycetes</taxon>
        <taxon>Chaetothyriomycetidae</taxon>
        <taxon>Chaetothyriales</taxon>
        <taxon>Cyphellophoraceae</taxon>
        <taxon>Cyphellophora</taxon>
    </lineage>
</organism>
<accession>W2S4H7</accession>
<evidence type="ECO:0000313" key="3">
    <source>
        <dbReference type="Proteomes" id="UP000030752"/>
    </source>
</evidence>
<keyword evidence="3" id="KW-1185">Reference proteome</keyword>